<accession>A0AA38CGD3</accession>
<dbReference type="Proteomes" id="UP000824469">
    <property type="component" value="Unassembled WGS sequence"/>
</dbReference>
<name>A0AA38CGD3_TAXCH</name>
<dbReference type="OMA" id="WENHSES"/>
<protein>
    <submittedName>
        <fullName evidence="2">Uncharacterized protein</fullName>
    </submittedName>
</protein>
<feature type="transmembrane region" description="Helical" evidence="1">
    <location>
        <begin position="258"/>
        <end position="281"/>
    </location>
</feature>
<keyword evidence="3" id="KW-1185">Reference proteome</keyword>
<evidence type="ECO:0000313" key="3">
    <source>
        <dbReference type="Proteomes" id="UP000824469"/>
    </source>
</evidence>
<dbReference type="AlphaFoldDB" id="A0AA38CGD3"/>
<keyword evidence="1" id="KW-0812">Transmembrane</keyword>
<dbReference type="EMBL" id="JAHRHJ020000010">
    <property type="protein sequence ID" value="KAH9299702.1"/>
    <property type="molecule type" value="Genomic_DNA"/>
</dbReference>
<evidence type="ECO:0000313" key="2">
    <source>
        <dbReference type="EMBL" id="KAH9299702.1"/>
    </source>
</evidence>
<organism evidence="2 3">
    <name type="scientific">Taxus chinensis</name>
    <name type="common">Chinese yew</name>
    <name type="synonym">Taxus wallichiana var. chinensis</name>
    <dbReference type="NCBI Taxonomy" id="29808"/>
    <lineage>
        <taxon>Eukaryota</taxon>
        <taxon>Viridiplantae</taxon>
        <taxon>Streptophyta</taxon>
        <taxon>Embryophyta</taxon>
        <taxon>Tracheophyta</taxon>
        <taxon>Spermatophyta</taxon>
        <taxon>Pinopsida</taxon>
        <taxon>Pinidae</taxon>
        <taxon>Conifers II</taxon>
        <taxon>Cupressales</taxon>
        <taxon>Taxaceae</taxon>
        <taxon>Taxus</taxon>
    </lineage>
</organism>
<feature type="transmembrane region" description="Helical" evidence="1">
    <location>
        <begin position="49"/>
        <end position="68"/>
    </location>
</feature>
<feature type="transmembrane region" description="Helical" evidence="1">
    <location>
        <begin position="181"/>
        <end position="200"/>
    </location>
</feature>
<sequence length="779" mass="88756">MVEAPSLFYSFGDKTPIILASILTILCLCAFTLMLLLDIKKAFKKRANWLPGNAFLLTVLTIQALYFVTGPNIKLSVDLPHDALQHYVQSEDYDEDDAVLDYVAEVIIAGAGILNIIVFLGYFLPAMLAPRSISNLAVTAALAISIFFPVKNLFNKDKKPAGFFSKKHNVEVDPALFSEQIPLLCIIFLIFLLGCTGLAGKTVRRIMTQRISAIFAAEDFGALTKESHQSWDGFQNELFKSWIVARASQPQYVLTRSVLSSAAGLVVSGCFIYYVVQYIYIFRLLKESDISVSLSPTSLPLFLLLGLVLVGWIVICCRWFLAVLHFPWHRKHFSWRRCFGIEDFWTRSLVDMIHKYDVKDWQSERLTCFSLRLHKLLHLFRLLPILVVLISKICWLLSEMVLGMPTRSCLKFIGWCRLHGVRPTPGPTSGRYVYEDYSKTIEPICMPGEDPLDLWKANKNDINRIAILFNKGHKNGSDYTKTHSIFTQFSTEWVDQGSALLDKFRKASLPQVVRYFPSLDKQCWKMTAVSFIAIIMEVHTVKSAGVTNAVKACNQVWDFLRFADSIDFHPQDKESMDCFDTDTDEVSMAADREFFRLRKLYENLPLAAQESYQDITIDSPRKSSKALVELLEREKELTEKMEGNGNMNGDIKDCMKIAPRYNLYKLYKILMDAEVDIEKAEDLVGWAEMSLRNVIACFLSKMPDMLSKQCRKCAQGFDEDNIWEAVYLAGKARGMMEPWGLQLQLQLEFNSSSAMEWKVQHQLLPGRAVYESDTTPLLG</sequence>
<keyword evidence="1" id="KW-1133">Transmembrane helix</keyword>
<dbReference type="PANTHER" id="PTHR35307:SF6">
    <property type="entry name" value="TRANSMEMBRANE PROTEIN"/>
    <property type="match status" value="1"/>
</dbReference>
<proteinExistence type="predicted"/>
<evidence type="ECO:0000256" key="1">
    <source>
        <dbReference type="SAM" id="Phobius"/>
    </source>
</evidence>
<keyword evidence="1" id="KW-0472">Membrane</keyword>
<feature type="transmembrane region" description="Helical" evidence="1">
    <location>
        <begin position="136"/>
        <end position="154"/>
    </location>
</feature>
<feature type="transmembrane region" description="Helical" evidence="1">
    <location>
        <begin position="17"/>
        <end position="37"/>
    </location>
</feature>
<comment type="caution">
    <text evidence="2">The sequence shown here is derived from an EMBL/GenBank/DDBJ whole genome shotgun (WGS) entry which is preliminary data.</text>
</comment>
<gene>
    <name evidence="2" type="ORF">KI387_031384</name>
</gene>
<feature type="transmembrane region" description="Helical" evidence="1">
    <location>
        <begin position="102"/>
        <end position="124"/>
    </location>
</feature>
<dbReference type="PANTHER" id="PTHR35307">
    <property type="entry name" value="PROTEIN, PUTATIVE-RELATED"/>
    <property type="match status" value="1"/>
</dbReference>
<feature type="transmembrane region" description="Helical" evidence="1">
    <location>
        <begin position="301"/>
        <end position="326"/>
    </location>
</feature>
<feature type="transmembrane region" description="Helical" evidence="1">
    <location>
        <begin position="379"/>
        <end position="398"/>
    </location>
</feature>
<reference evidence="2 3" key="1">
    <citation type="journal article" date="2021" name="Nat. Plants">
        <title>The Taxus genome provides insights into paclitaxel biosynthesis.</title>
        <authorList>
            <person name="Xiong X."/>
            <person name="Gou J."/>
            <person name="Liao Q."/>
            <person name="Li Y."/>
            <person name="Zhou Q."/>
            <person name="Bi G."/>
            <person name="Li C."/>
            <person name="Du R."/>
            <person name="Wang X."/>
            <person name="Sun T."/>
            <person name="Guo L."/>
            <person name="Liang H."/>
            <person name="Lu P."/>
            <person name="Wu Y."/>
            <person name="Zhang Z."/>
            <person name="Ro D.K."/>
            <person name="Shang Y."/>
            <person name="Huang S."/>
            <person name="Yan J."/>
        </authorList>
    </citation>
    <scope>NUCLEOTIDE SEQUENCE [LARGE SCALE GENOMIC DNA]</scope>
    <source>
        <strain evidence="2">Ta-2019</strain>
    </source>
</reference>